<reference evidence="1 2" key="1">
    <citation type="submission" date="2019-01" db="EMBL/GenBank/DDBJ databases">
        <title>Genome sequencing of strain FW10M-9.</title>
        <authorList>
            <person name="Heo J."/>
            <person name="Kim S.-J."/>
            <person name="Kim J.-S."/>
            <person name="Hong S.-B."/>
            <person name="Kwon S.-W."/>
        </authorList>
    </citation>
    <scope>NUCLEOTIDE SEQUENCE [LARGE SCALE GENOMIC DNA]</scope>
    <source>
        <strain evidence="1 2">FW10M-9</strain>
    </source>
</reference>
<evidence type="ECO:0000313" key="1">
    <source>
        <dbReference type="EMBL" id="QAY68786.1"/>
    </source>
</evidence>
<accession>A0A4P6F0Q7</accession>
<sequence>MHDDDPVTAAENAAEAMRALAHATRTFEDPADTYWTLGNILAITSRFIQVLEQVADAHRAQIDRAHDDDGRRTAGRAFGLSAATNLHQAALALGDGYRRLDEASRTSGRIAWYADVPARRTLVPRAVNDAKVVPLTGGGRPEPQPPYVEPGL</sequence>
<name>A0A4P6F0Q7_9MICO</name>
<dbReference type="AlphaFoldDB" id="A0A4P6F0Q7"/>
<protein>
    <submittedName>
        <fullName evidence="1">Uncharacterized protein</fullName>
    </submittedName>
</protein>
<gene>
    <name evidence="1" type="ORF">ET471_00925</name>
</gene>
<dbReference type="OrthoDB" id="3781658at2"/>
<evidence type="ECO:0000313" key="2">
    <source>
        <dbReference type="Proteomes" id="UP000292118"/>
    </source>
</evidence>
<keyword evidence="2" id="KW-1185">Reference proteome</keyword>
<dbReference type="KEGG" id="xya:ET471_00925"/>
<dbReference type="EMBL" id="CP035493">
    <property type="protein sequence ID" value="QAY68786.1"/>
    <property type="molecule type" value="Genomic_DNA"/>
</dbReference>
<dbReference type="Proteomes" id="UP000292118">
    <property type="component" value="Chromosome"/>
</dbReference>
<organism evidence="1 2">
    <name type="scientific">Xylanimonas protaetiae</name>
    <dbReference type="NCBI Taxonomy" id="2509457"/>
    <lineage>
        <taxon>Bacteria</taxon>
        <taxon>Bacillati</taxon>
        <taxon>Actinomycetota</taxon>
        <taxon>Actinomycetes</taxon>
        <taxon>Micrococcales</taxon>
        <taxon>Promicromonosporaceae</taxon>
        <taxon>Xylanimonas</taxon>
    </lineage>
</organism>
<proteinExistence type="predicted"/>